<dbReference type="EMBL" id="JAGPXD010000003">
    <property type="protein sequence ID" value="KAH7362606.1"/>
    <property type="molecule type" value="Genomic_DNA"/>
</dbReference>
<proteinExistence type="inferred from homology"/>
<evidence type="ECO:0000313" key="11">
    <source>
        <dbReference type="EMBL" id="KAH7362606.1"/>
    </source>
</evidence>
<dbReference type="GO" id="GO:0003712">
    <property type="term" value="F:transcription coregulator activity"/>
    <property type="evidence" value="ECO:0007669"/>
    <property type="project" value="InterPro"/>
</dbReference>
<dbReference type="Pfam" id="PF08633">
    <property type="entry name" value="Rox3"/>
    <property type="match status" value="1"/>
</dbReference>
<comment type="subcellular location">
    <subcellularLocation>
        <location evidence="1 9">Nucleus</location>
    </subcellularLocation>
</comment>
<evidence type="ECO:0000256" key="3">
    <source>
        <dbReference type="ARBA" id="ARBA00019615"/>
    </source>
</evidence>
<accession>A0A8K0X3D3</accession>
<comment type="function">
    <text evidence="9">Component of the Mediator complex, a coactivator involved in the regulated transcription of nearly all RNA polymerase II-dependent genes. Mediator functions as a bridge to convey information from gene-specific regulatory proteins to the basal RNA polymerase II transcription machinery. Mediator is recruited to promoters by direct interactions with regulatory proteins and serves as a scaffold for the assembly of a functional preinitiation complex with RNA polymerase II and the general transcription factors.</text>
</comment>
<organism evidence="11 12">
    <name type="scientific">Plectosphaerella cucumerina</name>
    <dbReference type="NCBI Taxonomy" id="40658"/>
    <lineage>
        <taxon>Eukaryota</taxon>
        <taxon>Fungi</taxon>
        <taxon>Dikarya</taxon>
        <taxon>Ascomycota</taxon>
        <taxon>Pezizomycotina</taxon>
        <taxon>Sordariomycetes</taxon>
        <taxon>Hypocreomycetidae</taxon>
        <taxon>Glomerellales</taxon>
        <taxon>Plectosphaerellaceae</taxon>
        <taxon>Plectosphaerella</taxon>
    </lineage>
</organism>
<dbReference type="GO" id="GO:0016592">
    <property type="term" value="C:mediator complex"/>
    <property type="evidence" value="ECO:0007669"/>
    <property type="project" value="InterPro"/>
</dbReference>
<keyword evidence="7 9" id="KW-0539">Nucleus</keyword>
<feature type="compositionally biased region" description="Low complexity" evidence="10">
    <location>
        <begin position="1"/>
        <end position="16"/>
    </location>
</feature>
<evidence type="ECO:0000256" key="7">
    <source>
        <dbReference type="ARBA" id="ARBA00023242"/>
    </source>
</evidence>
<keyword evidence="12" id="KW-1185">Reference proteome</keyword>
<evidence type="ECO:0000256" key="9">
    <source>
        <dbReference type="RuleBase" id="RU364151"/>
    </source>
</evidence>
<evidence type="ECO:0000256" key="2">
    <source>
        <dbReference type="ARBA" id="ARBA00009259"/>
    </source>
</evidence>
<comment type="caution">
    <text evidence="11">The sequence shown here is derived from an EMBL/GenBank/DDBJ whole genome shotgun (WGS) entry which is preliminary data.</text>
</comment>
<feature type="compositionally biased region" description="Low complexity" evidence="10">
    <location>
        <begin position="275"/>
        <end position="298"/>
    </location>
</feature>
<keyword evidence="6 9" id="KW-0804">Transcription</keyword>
<dbReference type="AlphaFoldDB" id="A0A8K0X3D3"/>
<evidence type="ECO:0000256" key="4">
    <source>
        <dbReference type="ARBA" id="ARBA00023015"/>
    </source>
</evidence>
<protein>
    <recommendedName>
        <fullName evidence="3 9">Mediator of RNA polymerase II transcription subunit 19</fullName>
    </recommendedName>
    <alternativeName>
        <fullName evidence="8 9">Mediator complex subunit 19</fullName>
    </alternativeName>
</protein>
<dbReference type="GO" id="GO:0006357">
    <property type="term" value="P:regulation of transcription by RNA polymerase II"/>
    <property type="evidence" value="ECO:0007669"/>
    <property type="project" value="InterPro"/>
</dbReference>
<keyword evidence="5 9" id="KW-0010">Activator</keyword>
<evidence type="ECO:0000256" key="1">
    <source>
        <dbReference type="ARBA" id="ARBA00004123"/>
    </source>
</evidence>
<feature type="compositionally biased region" description="Polar residues" evidence="10">
    <location>
        <begin position="21"/>
        <end position="52"/>
    </location>
</feature>
<evidence type="ECO:0000256" key="6">
    <source>
        <dbReference type="ARBA" id="ARBA00023163"/>
    </source>
</evidence>
<evidence type="ECO:0000313" key="12">
    <source>
        <dbReference type="Proteomes" id="UP000813385"/>
    </source>
</evidence>
<comment type="subunit">
    <text evidence="9">Component of the Mediator complex.</text>
</comment>
<reference evidence="11" key="1">
    <citation type="journal article" date="2021" name="Nat. Commun.">
        <title>Genetic determinants of endophytism in the Arabidopsis root mycobiome.</title>
        <authorList>
            <person name="Mesny F."/>
            <person name="Miyauchi S."/>
            <person name="Thiergart T."/>
            <person name="Pickel B."/>
            <person name="Atanasova L."/>
            <person name="Karlsson M."/>
            <person name="Huettel B."/>
            <person name="Barry K.W."/>
            <person name="Haridas S."/>
            <person name="Chen C."/>
            <person name="Bauer D."/>
            <person name="Andreopoulos W."/>
            <person name="Pangilinan J."/>
            <person name="LaButti K."/>
            <person name="Riley R."/>
            <person name="Lipzen A."/>
            <person name="Clum A."/>
            <person name="Drula E."/>
            <person name="Henrissat B."/>
            <person name="Kohler A."/>
            <person name="Grigoriev I.V."/>
            <person name="Martin F.M."/>
            <person name="Hacquard S."/>
        </authorList>
    </citation>
    <scope>NUCLEOTIDE SEQUENCE</scope>
    <source>
        <strain evidence="11">MPI-CAGE-AT-0016</strain>
    </source>
</reference>
<dbReference type="InterPro" id="IPR013942">
    <property type="entry name" value="Mediator_Med19_fun"/>
</dbReference>
<name>A0A8K0X3D3_9PEZI</name>
<comment type="similarity">
    <text evidence="2 9">Belongs to the Mediator complex subunit 19 family.</text>
</comment>
<sequence>MSFHPQTPQSPSQLSPGISDPASSMNTSLTSITTALPTPAHSVNGSASQPSDMSHDVVMGDDPSQKRKRSIDDHGERDEKKAHFEGSRLGIEDLHLDVGEKYLLCQTPHRSQRYPHVTEDLFELFGLTDIAADVAREKPNGEKNALRKTYKGHIKRLGVMGRFEPVEKDWEEPKEIISDDQQEQDEAAAQAKKLEPPYFGFGKITTQHDADFWRGRNHLMSGWTREAKAAEHRAVAMAKGAIPVKVWDSSVLGDITPAGVDAKQGTGSKTAPGTPLGAHGAAGPKPKPVGGVPVPGAVRPQRINKKRGYGDSSFDGYDFPDDGYSTGDGEGGSQKRRKKAVGTPQFQQNGTPRQTYGSGIGV</sequence>
<feature type="region of interest" description="Disordered" evidence="10">
    <location>
        <begin position="1"/>
        <end position="80"/>
    </location>
</feature>
<evidence type="ECO:0000256" key="5">
    <source>
        <dbReference type="ARBA" id="ARBA00023159"/>
    </source>
</evidence>
<feature type="compositionally biased region" description="Polar residues" evidence="10">
    <location>
        <begin position="344"/>
        <end position="362"/>
    </location>
</feature>
<evidence type="ECO:0000256" key="10">
    <source>
        <dbReference type="SAM" id="MobiDB-lite"/>
    </source>
</evidence>
<keyword evidence="4 9" id="KW-0805">Transcription regulation</keyword>
<feature type="region of interest" description="Disordered" evidence="10">
    <location>
        <begin position="258"/>
        <end position="362"/>
    </location>
</feature>
<dbReference type="OrthoDB" id="2160599at2759"/>
<gene>
    <name evidence="9" type="primary">MED19</name>
    <name evidence="11" type="ORF">B0T11DRAFT_328650</name>
</gene>
<evidence type="ECO:0000256" key="8">
    <source>
        <dbReference type="ARBA" id="ARBA00032018"/>
    </source>
</evidence>
<dbReference type="Proteomes" id="UP000813385">
    <property type="component" value="Unassembled WGS sequence"/>
</dbReference>
<feature type="compositionally biased region" description="Basic and acidic residues" evidence="10">
    <location>
        <begin position="70"/>
        <end position="80"/>
    </location>
</feature>